<sequence length="54" mass="5643">MIVNTDALSLQAGIDGAYALMHVTKEGKIVNTDALMVQLRAVTSPQAFSPPNSG</sequence>
<dbReference type="EMBL" id="LAZR01010098">
    <property type="protein sequence ID" value="KKM68831.1"/>
    <property type="molecule type" value="Genomic_DNA"/>
</dbReference>
<gene>
    <name evidence="1" type="ORF">LCGC14_1456940</name>
</gene>
<accession>A0A0F9K2E6</accession>
<comment type="caution">
    <text evidence="1">The sequence shown here is derived from an EMBL/GenBank/DDBJ whole genome shotgun (WGS) entry which is preliminary data.</text>
</comment>
<name>A0A0F9K2E6_9ZZZZ</name>
<reference evidence="1" key="1">
    <citation type="journal article" date="2015" name="Nature">
        <title>Complex archaea that bridge the gap between prokaryotes and eukaryotes.</title>
        <authorList>
            <person name="Spang A."/>
            <person name="Saw J.H."/>
            <person name="Jorgensen S.L."/>
            <person name="Zaremba-Niedzwiedzka K."/>
            <person name="Martijn J."/>
            <person name="Lind A.E."/>
            <person name="van Eijk R."/>
            <person name="Schleper C."/>
            <person name="Guy L."/>
            <person name="Ettema T.J."/>
        </authorList>
    </citation>
    <scope>NUCLEOTIDE SEQUENCE</scope>
</reference>
<organism evidence="1">
    <name type="scientific">marine sediment metagenome</name>
    <dbReference type="NCBI Taxonomy" id="412755"/>
    <lineage>
        <taxon>unclassified sequences</taxon>
        <taxon>metagenomes</taxon>
        <taxon>ecological metagenomes</taxon>
    </lineage>
</organism>
<dbReference type="AlphaFoldDB" id="A0A0F9K2E6"/>
<evidence type="ECO:0000313" key="1">
    <source>
        <dbReference type="EMBL" id="KKM68831.1"/>
    </source>
</evidence>
<proteinExistence type="predicted"/>
<protein>
    <submittedName>
        <fullName evidence="1">Uncharacterized protein</fullName>
    </submittedName>
</protein>